<keyword evidence="4" id="KW-0064">Aspartyl protease</keyword>
<dbReference type="PROSITE" id="PS51257">
    <property type="entry name" value="PROKAR_LIPOPROTEIN"/>
    <property type="match status" value="1"/>
</dbReference>
<protein>
    <recommendedName>
        <fullName evidence="6">Peptidase A1 domain-containing protein</fullName>
    </recommendedName>
</protein>
<comment type="caution">
    <text evidence="7">The sequence shown here is derived from an EMBL/GenBank/DDBJ whole genome shotgun (WGS) entry which is preliminary data.</text>
</comment>
<feature type="signal peptide" evidence="5">
    <location>
        <begin position="1"/>
        <end position="28"/>
    </location>
</feature>
<comment type="similarity">
    <text evidence="1 4">Belongs to the peptidase A1 family.</text>
</comment>
<evidence type="ECO:0000259" key="6">
    <source>
        <dbReference type="PROSITE" id="PS51767"/>
    </source>
</evidence>
<dbReference type="SUPFAM" id="SSF50630">
    <property type="entry name" value="Acid proteases"/>
    <property type="match status" value="2"/>
</dbReference>
<dbReference type="PRINTS" id="PR00792">
    <property type="entry name" value="PEPSIN"/>
</dbReference>
<evidence type="ECO:0000313" key="7">
    <source>
        <dbReference type="EMBL" id="KAK2654844.1"/>
    </source>
</evidence>
<evidence type="ECO:0000256" key="5">
    <source>
        <dbReference type="SAM" id="SignalP"/>
    </source>
</evidence>
<feature type="chain" id="PRO_5042274103" description="Peptidase A1 domain-containing protein" evidence="5">
    <location>
        <begin position="29"/>
        <end position="857"/>
    </location>
</feature>
<dbReference type="GO" id="GO:0004190">
    <property type="term" value="F:aspartic-type endopeptidase activity"/>
    <property type="evidence" value="ECO:0007669"/>
    <property type="project" value="UniProtKB-KW"/>
</dbReference>
<dbReference type="InterPro" id="IPR001969">
    <property type="entry name" value="Aspartic_peptidase_AS"/>
</dbReference>
<evidence type="ECO:0000313" key="8">
    <source>
        <dbReference type="Proteomes" id="UP001280121"/>
    </source>
</evidence>
<proteinExistence type="inferred from homology"/>
<keyword evidence="2 4" id="KW-0645">Protease</keyword>
<evidence type="ECO:0000256" key="4">
    <source>
        <dbReference type="RuleBase" id="RU000454"/>
    </source>
</evidence>
<evidence type="ECO:0000256" key="1">
    <source>
        <dbReference type="ARBA" id="ARBA00007447"/>
    </source>
</evidence>
<keyword evidence="3 4" id="KW-0378">Hydrolase</keyword>
<dbReference type="AlphaFoldDB" id="A0AAD9X8I8"/>
<feature type="domain" description="Peptidase A1" evidence="6">
    <location>
        <begin position="506"/>
        <end position="852"/>
    </location>
</feature>
<evidence type="ECO:0000256" key="3">
    <source>
        <dbReference type="ARBA" id="ARBA00022801"/>
    </source>
</evidence>
<keyword evidence="5" id="KW-0732">Signal</keyword>
<dbReference type="FunFam" id="2.40.70.10:FF:000021">
    <property type="entry name" value="Aspartyl protease AED1"/>
    <property type="match status" value="2"/>
</dbReference>
<dbReference type="Pfam" id="PF14541">
    <property type="entry name" value="TAXi_C"/>
    <property type="match status" value="2"/>
</dbReference>
<dbReference type="Gene3D" id="2.40.70.10">
    <property type="entry name" value="Acid Proteases"/>
    <property type="match status" value="4"/>
</dbReference>
<dbReference type="PROSITE" id="PS00141">
    <property type="entry name" value="ASP_PROTEASE"/>
    <property type="match status" value="2"/>
</dbReference>
<dbReference type="InterPro" id="IPR032861">
    <property type="entry name" value="TAXi_N"/>
</dbReference>
<dbReference type="PROSITE" id="PS51767">
    <property type="entry name" value="PEPTIDASE_A1"/>
    <property type="match status" value="2"/>
</dbReference>
<dbReference type="Proteomes" id="UP001280121">
    <property type="component" value="Unassembled WGS sequence"/>
</dbReference>
<evidence type="ECO:0000256" key="2">
    <source>
        <dbReference type="ARBA" id="ARBA00022670"/>
    </source>
</evidence>
<dbReference type="InterPro" id="IPR051708">
    <property type="entry name" value="Plant_Aspart_Prot_A1"/>
</dbReference>
<keyword evidence="8" id="KW-1185">Reference proteome</keyword>
<accession>A0AAD9X8I8</accession>
<dbReference type="InterPro" id="IPR032799">
    <property type="entry name" value="TAXi_C"/>
</dbReference>
<dbReference type="InterPro" id="IPR021109">
    <property type="entry name" value="Peptidase_aspartic_dom_sf"/>
</dbReference>
<reference evidence="7" key="1">
    <citation type="journal article" date="2023" name="Plant J.">
        <title>Genome sequences and population genomics provide insights into the demographic history, inbreeding, and mutation load of two 'living fossil' tree species of Dipteronia.</title>
        <authorList>
            <person name="Feng Y."/>
            <person name="Comes H.P."/>
            <person name="Chen J."/>
            <person name="Zhu S."/>
            <person name="Lu R."/>
            <person name="Zhang X."/>
            <person name="Li P."/>
            <person name="Qiu J."/>
            <person name="Olsen K.M."/>
            <person name="Qiu Y."/>
        </authorList>
    </citation>
    <scope>NUCLEOTIDE SEQUENCE</scope>
    <source>
        <strain evidence="7">KIB01</strain>
    </source>
</reference>
<sequence>MSPTRLPLLLQTFVFFSCLVCYLKTGYAKEPNKHIFLVTSLLPSSRLLPFAPVRAKRPSPDCLSSFQELQELGQRWFEQSKAISTPTEAGSVFNGQSDYLIKVGIGSPKQEVYVVMDTGSAIFWTQCEPCTGNCYKQVDPIYDSSRSLKYRAISCSSSLFDSLSNAGLEQGCENNKCTYRAEYGDATSSSGYLSIERLTIRSASGRSTIAVNSILFGCGQNNTDILDTESGVMGLDRSPLSFVSQTTRLFQNYFSYCLPTSISTTGYLTFGKTDEIKNKYIKYTPITTSASDSQFYDIEINGLSVAGQKLNIPSTVFTSSGGVGIIDSGTAFTLLPSSAYTALRTAFRRQMTSYKLTRTPDLDTSTTIYPIITVAMSPTRLPLLLQTFVFFSCLVCYLKTGYAKEPNRHIFSVTSLLPSTTVCTRSSKVYNKASLELVNKHGPCTVRKQSNENTLSLSQILGRDRARIAYLHSRRSKNLARDGFQQSKAISTPTEAGSVVNGQSDYLVKVGIGSPKQEVYVVMDTGSAIFWTQCEPCTGNCYKQVDPIYDSSLSLKYRAISCSSSLCDSLSNSGLEQGCENNKCTYRAEYGDATSSSGYLSIERLTIRSASGRSTIAVNSILFGCGQNNTDILDTESGVMGLDRSPLSFVSQTTRLFQNYFSYCLPTSISTTGYLTFGKTDEIKNKYIKYTPITTSASDSQFYDIEINGLSVAGQKLNISSTVFTSSGGVGIIDSGTAFTLLPSAAYTALRTAFRRQMTNYKLTRTPDLDTCYNFTGVNSVSIPSVSIFFKGGIELPLQPENIMTVVTSPSKVCLAFIPTDGSDGINFILGNIQQLGMEVVYDVSGGQIGFRPGACN</sequence>
<dbReference type="EMBL" id="JANJYI010000004">
    <property type="protein sequence ID" value="KAK2654844.1"/>
    <property type="molecule type" value="Genomic_DNA"/>
</dbReference>
<name>A0AAD9X8I8_9ROSI</name>
<dbReference type="GO" id="GO:0006508">
    <property type="term" value="P:proteolysis"/>
    <property type="evidence" value="ECO:0007669"/>
    <property type="project" value="UniProtKB-KW"/>
</dbReference>
<dbReference type="InterPro" id="IPR033121">
    <property type="entry name" value="PEPTIDASE_A1"/>
</dbReference>
<dbReference type="PANTHER" id="PTHR47967:SF60">
    <property type="entry name" value="PROTEIN ASPARTIC PROTEASE IN GUARD CELL 1-LIKE"/>
    <property type="match status" value="1"/>
</dbReference>
<organism evidence="7 8">
    <name type="scientific">Dipteronia dyeriana</name>
    <dbReference type="NCBI Taxonomy" id="168575"/>
    <lineage>
        <taxon>Eukaryota</taxon>
        <taxon>Viridiplantae</taxon>
        <taxon>Streptophyta</taxon>
        <taxon>Embryophyta</taxon>
        <taxon>Tracheophyta</taxon>
        <taxon>Spermatophyta</taxon>
        <taxon>Magnoliopsida</taxon>
        <taxon>eudicotyledons</taxon>
        <taxon>Gunneridae</taxon>
        <taxon>Pentapetalae</taxon>
        <taxon>rosids</taxon>
        <taxon>malvids</taxon>
        <taxon>Sapindales</taxon>
        <taxon>Sapindaceae</taxon>
        <taxon>Hippocastanoideae</taxon>
        <taxon>Acereae</taxon>
        <taxon>Dipteronia</taxon>
    </lineage>
</organism>
<dbReference type="Pfam" id="PF14543">
    <property type="entry name" value="TAXi_N"/>
    <property type="match status" value="2"/>
</dbReference>
<dbReference type="PANTHER" id="PTHR47967">
    <property type="entry name" value="OS07G0603500 PROTEIN-RELATED"/>
    <property type="match status" value="1"/>
</dbReference>
<gene>
    <name evidence="7" type="ORF">Ddye_014700</name>
</gene>
<feature type="domain" description="Peptidase A1" evidence="6">
    <location>
        <begin position="99"/>
        <end position="485"/>
    </location>
</feature>
<dbReference type="InterPro" id="IPR001461">
    <property type="entry name" value="Aspartic_peptidase_A1"/>
</dbReference>